<dbReference type="EMBL" id="CAJGYO010000004">
    <property type="protein sequence ID" value="CAD6222846.1"/>
    <property type="molecule type" value="Genomic_DNA"/>
</dbReference>
<feature type="domain" description="Disease resistance protein winged helix" evidence="5">
    <location>
        <begin position="443"/>
        <end position="505"/>
    </location>
</feature>
<name>A0A811NKF4_9POAL</name>
<evidence type="ECO:0000259" key="6">
    <source>
        <dbReference type="Pfam" id="PF23598"/>
    </source>
</evidence>
<dbReference type="Gene3D" id="3.40.50.300">
    <property type="entry name" value="P-loop containing nucleotide triphosphate hydrolases"/>
    <property type="match status" value="1"/>
</dbReference>
<dbReference type="GO" id="GO:0098542">
    <property type="term" value="P:defense response to other organism"/>
    <property type="evidence" value="ECO:0007669"/>
    <property type="project" value="TreeGrafter"/>
</dbReference>
<feature type="compositionally biased region" description="Acidic residues" evidence="3">
    <location>
        <begin position="145"/>
        <end position="154"/>
    </location>
</feature>
<dbReference type="Gene3D" id="1.10.10.10">
    <property type="entry name" value="Winged helix-like DNA-binding domain superfamily/Winged helix DNA-binding domain"/>
    <property type="match status" value="1"/>
</dbReference>
<keyword evidence="1" id="KW-0677">Repeat</keyword>
<feature type="domain" description="NB-ARC" evidence="4">
    <location>
        <begin position="166"/>
        <end position="343"/>
    </location>
</feature>
<evidence type="ECO:0000259" key="4">
    <source>
        <dbReference type="Pfam" id="PF00931"/>
    </source>
</evidence>
<dbReference type="Pfam" id="PF23598">
    <property type="entry name" value="LRR_14"/>
    <property type="match status" value="1"/>
</dbReference>
<feature type="region of interest" description="Disordered" evidence="3">
    <location>
        <begin position="955"/>
        <end position="975"/>
    </location>
</feature>
<dbReference type="OrthoDB" id="644035at2759"/>
<feature type="region of interest" description="Disordered" evidence="3">
    <location>
        <begin position="122"/>
        <end position="154"/>
    </location>
</feature>
<dbReference type="PANTHER" id="PTHR23155">
    <property type="entry name" value="DISEASE RESISTANCE PROTEIN RP"/>
    <property type="match status" value="1"/>
</dbReference>
<keyword evidence="8" id="KW-1185">Reference proteome</keyword>
<comment type="caution">
    <text evidence="7">The sequence shown here is derived from an EMBL/GenBank/DDBJ whole genome shotgun (WGS) entry which is preliminary data.</text>
</comment>
<evidence type="ECO:0000313" key="7">
    <source>
        <dbReference type="EMBL" id="CAD6222846.1"/>
    </source>
</evidence>
<dbReference type="Pfam" id="PF23559">
    <property type="entry name" value="WHD_DRP"/>
    <property type="match status" value="1"/>
</dbReference>
<feature type="region of interest" description="Disordered" evidence="3">
    <location>
        <begin position="239"/>
        <end position="263"/>
    </location>
</feature>
<protein>
    <recommendedName>
        <fullName evidence="9">NB-ARC domain-containing protein</fullName>
    </recommendedName>
</protein>
<dbReference type="InterPro" id="IPR055414">
    <property type="entry name" value="LRR_R13L4/SHOC2-like"/>
</dbReference>
<dbReference type="Pfam" id="PF00931">
    <property type="entry name" value="NB-ARC"/>
    <property type="match status" value="1"/>
</dbReference>
<organism evidence="7 8">
    <name type="scientific">Miscanthus lutarioriparius</name>
    <dbReference type="NCBI Taxonomy" id="422564"/>
    <lineage>
        <taxon>Eukaryota</taxon>
        <taxon>Viridiplantae</taxon>
        <taxon>Streptophyta</taxon>
        <taxon>Embryophyta</taxon>
        <taxon>Tracheophyta</taxon>
        <taxon>Spermatophyta</taxon>
        <taxon>Magnoliopsida</taxon>
        <taxon>Liliopsida</taxon>
        <taxon>Poales</taxon>
        <taxon>Poaceae</taxon>
        <taxon>PACMAD clade</taxon>
        <taxon>Panicoideae</taxon>
        <taxon>Andropogonodae</taxon>
        <taxon>Andropogoneae</taxon>
        <taxon>Saccharinae</taxon>
        <taxon>Miscanthus</taxon>
    </lineage>
</organism>
<proteinExistence type="predicted"/>
<dbReference type="InterPro" id="IPR044974">
    <property type="entry name" value="Disease_R_plants"/>
</dbReference>
<dbReference type="GO" id="GO:0043531">
    <property type="term" value="F:ADP binding"/>
    <property type="evidence" value="ECO:0007669"/>
    <property type="project" value="InterPro"/>
</dbReference>
<sequence length="975" mass="109188">MSSIVRLVFSMVAEACSVMEKDKERHAKLYGGLRSIKREMEMVIALMKDKDTECRGAVQEIRFQQLQEFAYDVEDFVQGLWDPAAYGKLLVAIRMDPRTEQLRSIDQFKETISSLANDLKHHQGAEPNQQGEDTDHHQAAAMSGDPDEEYAEEQQLEAMDRPKSKIVELLKPSLGEGQQLRVISIVGCRGVGKTALARAVYAKYSSSDEFDCVAWVVASGCNKKKALLDKVLESVRADLARRPAPHHTEGNAPSTEAEGASTAKPSLQDILSDKRCLVFIDDVQQVKVWKDTVDACPKLGSKSRIVVTTSVLSVATACSSGSYVYRMGYLSDGDSKSLFWRRVYGCQKEPPYSLVTDSESIFSKCGGLPLALTSVAKHLNIIGEKLESTHCREVGQNLGKDYLSAGNNNTTVSVFKEMRRALRHCYDSLPDYDHRSCMLYLGIFPKGHQIKSKSLVRRLKAEGLVDNEGCKCFDELIDRCIVEPVEICNNSVVAKRCQVHSVVLEYIIQRSVAKNVVTLIQDHEPVLKGSTTEACVRRLSIQSSTKERFDELDDDKSALRSLTMFNTEPPSDLQRCKMLRILDLEGCNGLDLDQEFLEGLCELLLLKYLNLRRTRINKLPRKMEKLQRLETLDIRETRVERLPMQVIMLPKLAYLFGKFQLPEVPTKGKEADKLYEFLKKKSVLHTLAGFVTNKRRSPEHVILLARNLKKVKVWCNDTPADAFPDPEPVSSSVAASDRPSSTRRPRSGKTRGVVSQAHYDCPWNKTEERPSNNTDFIKLLKMRVTPLESLSIISSEVCNDFLGSLEGPCTISSIKLRGILNSLPDSNKLTELGRIKKLQLFSTGLTIKDLSALQCLRGLEYLKMVEHNTDRFCNGVFTVEKKGFESLKSMCIDAPKLPKMQFKEGSMRSLTSLYLLCPNSELPSGTIEGISHLANLSEVILHSAMEQAWETVANGHPNRPCVKRQPAEPIGNTVA</sequence>
<accession>A0A811NKF4</accession>
<feature type="domain" description="Disease resistance R13L4/SHOC-2-like LRR" evidence="6">
    <location>
        <begin position="559"/>
        <end position="661"/>
    </location>
</feature>
<feature type="compositionally biased region" description="Low complexity" evidence="3">
    <location>
        <begin position="728"/>
        <end position="739"/>
    </location>
</feature>
<evidence type="ECO:0000256" key="1">
    <source>
        <dbReference type="ARBA" id="ARBA00022737"/>
    </source>
</evidence>
<feature type="compositionally biased region" description="Basic and acidic residues" evidence="3">
    <location>
        <begin position="239"/>
        <end position="249"/>
    </location>
</feature>
<dbReference type="InterPro" id="IPR032675">
    <property type="entry name" value="LRR_dom_sf"/>
</dbReference>
<dbReference type="AlphaFoldDB" id="A0A811NKF4"/>
<dbReference type="PANTHER" id="PTHR23155:SF1227">
    <property type="entry name" value="OS11G0462500 PROTEIN"/>
    <property type="match status" value="1"/>
</dbReference>
<evidence type="ECO:0000313" key="8">
    <source>
        <dbReference type="Proteomes" id="UP000604825"/>
    </source>
</evidence>
<evidence type="ECO:0000256" key="3">
    <source>
        <dbReference type="SAM" id="MobiDB-lite"/>
    </source>
</evidence>
<dbReference type="SUPFAM" id="SSF52540">
    <property type="entry name" value="P-loop containing nucleoside triphosphate hydrolases"/>
    <property type="match status" value="1"/>
</dbReference>
<reference evidence="7" key="1">
    <citation type="submission" date="2020-10" db="EMBL/GenBank/DDBJ databases">
        <authorList>
            <person name="Han B."/>
            <person name="Lu T."/>
            <person name="Zhao Q."/>
            <person name="Huang X."/>
            <person name="Zhao Y."/>
        </authorList>
    </citation>
    <scope>NUCLEOTIDE SEQUENCE</scope>
</reference>
<dbReference type="InterPro" id="IPR002182">
    <property type="entry name" value="NB-ARC"/>
</dbReference>
<dbReference type="Proteomes" id="UP000604825">
    <property type="component" value="Unassembled WGS sequence"/>
</dbReference>
<dbReference type="InterPro" id="IPR027417">
    <property type="entry name" value="P-loop_NTPase"/>
</dbReference>
<feature type="region of interest" description="Disordered" evidence="3">
    <location>
        <begin position="725"/>
        <end position="754"/>
    </location>
</feature>
<dbReference type="PRINTS" id="PR00364">
    <property type="entry name" value="DISEASERSIST"/>
</dbReference>
<evidence type="ECO:0000256" key="2">
    <source>
        <dbReference type="ARBA" id="ARBA00022821"/>
    </source>
</evidence>
<dbReference type="InterPro" id="IPR058922">
    <property type="entry name" value="WHD_DRP"/>
</dbReference>
<dbReference type="InterPro" id="IPR036388">
    <property type="entry name" value="WH-like_DNA-bd_sf"/>
</dbReference>
<evidence type="ECO:0000259" key="5">
    <source>
        <dbReference type="Pfam" id="PF23559"/>
    </source>
</evidence>
<dbReference type="Gene3D" id="3.80.10.10">
    <property type="entry name" value="Ribonuclease Inhibitor"/>
    <property type="match status" value="1"/>
</dbReference>
<gene>
    <name evidence="7" type="ORF">NCGR_LOCUS15368</name>
</gene>
<keyword evidence="2" id="KW-0611">Plant defense</keyword>
<evidence type="ECO:0008006" key="9">
    <source>
        <dbReference type="Google" id="ProtNLM"/>
    </source>
</evidence>
<dbReference type="SUPFAM" id="SSF52058">
    <property type="entry name" value="L domain-like"/>
    <property type="match status" value="1"/>
</dbReference>